<feature type="signal peptide" evidence="1">
    <location>
        <begin position="1"/>
        <end position="23"/>
    </location>
</feature>
<dbReference type="GeneID" id="114340515"/>
<evidence type="ECO:0000256" key="1">
    <source>
        <dbReference type="SAM" id="SignalP"/>
    </source>
</evidence>
<dbReference type="Proteomes" id="UP001652700">
    <property type="component" value="Unplaced"/>
</dbReference>
<sequence length="293" mass="33585">MAFESNFVIFLLFVTELFGVTVGGNFPSPHILTPGKEHILEKNENFNILCQGNRPLNWTVPQPEDPVKRTWATFSMIPEPVNNYKYGLRLQITNMSYPFVGFYNCHFLGAKNITEENPENSRIYLFVNDSENFDVEFIGDKAPQTYVEKGDTALIPCRPTAPDVDVKLNISYDGGSNYIKVPLNVLLEEKNVMYWYDKFYGIFTNDTEEGEILVKCVFTKKNASHIFGRSIKVEEKISYIPAPNIVDENKGHTTIGDTIKLTCCSEHETTEVMFEWKTPTGFNVYFEKEDTCR</sequence>
<dbReference type="PANTHER" id="PTHR15360:SF4">
    <property type="entry name" value="PROTEIN KINASE DOMAIN-CONTAINING PROTEIN"/>
    <property type="match status" value="1"/>
</dbReference>
<dbReference type="Gene3D" id="2.60.40.10">
    <property type="entry name" value="Immunoglobulins"/>
    <property type="match status" value="2"/>
</dbReference>
<organism evidence="2 3">
    <name type="scientific">Diabrotica virgifera virgifera</name>
    <name type="common">western corn rootworm</name>
    <dbReference type="NCBI Taxonomy" id="50390"/>
    <lineage>
        <taxon>Eukaryota</taxon>
        <taxon>Metazoa</taxon>
        <taxon>Ecdysozoa</taxon>
        <taxon>Arthropoda</taxon>
        <taxon>Hexapoda</taxon>
        <taxon>Insecta</taxon>
        <taxon>Pterygota</taxon>
        <taxon>Neoptera</taxon>
        <taxon>Endopterygota</taxon>
        <taxon>Coleoptera</taxon>
        <taxon>Polyphaga</taxon>
        <taxon>Cucujiformia</taxon>
        <taxon>Chrysomeloidea</taxon>
        <taxon>Chrysomelidae</taxon>
        <taxon>Galerucinae</taxon>
        <taxon>Diabroticina</taxon>
        <taxon>Diabroticites</taxon>
        <taxon>Diabrotica</taxon>
    </lineage>
</organism>
<dbReference type="InterPro" id="IPR042495">
    <property type="entry name" value="PDGFRL"/>
</dbReference>
<dbReference type="InterPro" id="IPR013783">
    <property type="entry name" value="Ig-like_fold"/>
</dbReference>
<evidence type="ECO:0000313" key="2">
    <source>
        <dbReference type="EnsemblMetazoa" id="XP_050497421.1"/>
    </source>
</evidence>
<accession>A0ABM5JHK9</accession>
<keyword evidence="1" id="KW-0732">Signal</keyword>
<dbReference type="PIRSF" id="PIRSF000615">
    <property type="entry name" value="TyrPK_CSF1-R"/>
    <property type="match status" value="1"/>
</dbReference>
<name>A0ABM5JHK9_DIAVI</name>
<protein>
    <recommendedName>
        <fullName evidence="4">Platelet-derived growth factor receptor alpha-like</fullName>
    </recommendedName>
</protein>
<reference evidence="2" key="1">
    <citation type="submission" date="2025-05" db="UniProtKB">
        <authorList>
            <consortium name="EnsemblMetazoa"/>
        </authorList>
    </citation>
    <scope>IDENTIFICATION</scope>
</reference>
<dbReference type="PANTHER" id="PTHR15360">
    <property type="entry name" value="PLATELET-DERIVED GROWTH FACTOR RECEPTOR LIKE"/>
    <property type="match status" value="1"/>
</dbReference>
<evidence type="ECO:0000313" key="3">
    <source>
        <dbReference type="Proteomes" id="UP001652700"/>
    </source>
</evidence>
<feature type="chain" id="PRO_5047360722" description="Platelet-derived growth factor receptor alpha-like" evidence="1">
    <location>
        <begin position="24"/>
        <end position="293"/>
    </location>
</feature>
<proteinExistence type="predicted"/>
<evidence type="ECO:0008006" key="4">
    <source>
        <dbReference type="Google" id="ProtNLM"/>
    </source>
</evidence>
<dbReference type="RefSeq" id="XP_050497421.1">
    <property type="nucleotide sequence ID" value="XM_050641464.1"/>
</dbReference>
<keyword evidence="3" id="KW-1185">Reference proteome</keyword>
<dbReference type="EnsemblMetazoa" id="XM_050641464.1">
    <property type="protein sequence ID" value="XP_050497421.1"/>
    <property type="gene ID" value="LOC114340515"/>
</dbReference>